<evidence type="ECO:0000256" key="2">
    <source>
        <dbReference type="ARBA" id="ARBA00022723"/>
    </source>
</evidence>
<feature type="compositionally biased region" description="Low complexity" evidence="8">
    <location>
        <begin position="962"/>
        <end position="977"/>
    </location>
</feature>
<dbReference type="PANTHER" id="PTHR24406">
    <property type="entry name" value="TRANSCRIPTIONAL REPRESSOR CTCFL-RELATED"/>
    <property type="match status" value="1"/>
</dbReference>
<feature type="domain" description="C2H2-type" evidence="9">
    <location>
        <begin position="723"/>
        <end position="745"/>
    </location>
</feature>
<evidence type="ECO:0000259" key="10">
    <source>
        <dbReference type="PROSITE" id="PS50280"/>
    </source>
</evidence>
<keyword evidence="12" id="KW-1185">Reference proteome</keyword>
<keyword evidence="5" id="KW-0862">Zinc</keyword>
<feature type="region of interest" description="Disordered" evidence="8">
    <location>
        <begin position="957"/>
        <end position="979"/>
    </location>
</feature>
<dbReference type="InterPro" id="IPR050888">
    <property type="entry name" value="ZnF_C2H2-type_TF"/>
</dbReference>
<dbReference type="PROSITE" id="PS00028">
    <property type="entry name" value="ZINC_FINGER_C2H2_1"/>
    <property type="match status" value="4"/>
</dbReference>
<comment type="subcellular location">
    <subcellularLocation>
        <location evidence="1">Nucleus</location>
    </subcellularLocation>
</comment>
<evidence type="ECO:0000256" key="5">
    <source>
        <dbReference type="ARBA" id="ARBA00022833"/>
    </source>
</evidence>
<dbReference type="Gene3D" id="2.170.270.10">
    <property type="entry name" value="SET domain"/>
    <property type="match status" value="1"/>
</dbReference>
<keyword evidence="2" id="KW-0479">Metal-binding</keyword>
<dbReference type="Pfam" id="PF00096">
    <property type="entry name" value="zf-C2H2"/>
    <property type="match status" value="3"/>
</dbReference>
<evidence type="ECO:0000256" key="4">
    <source>
        <dbReference type="ARBA" id="ARBA00022771"/>
    </source>
</evidence>
<dbReference type="Pfam" id="PF21549">
    <property type="entry name" value="PRDM2_PR"/>
    <property type="match status" value="1"/>
</dbReference>
<feature type="domain" description="SET" evidence="10">
    <location>
        <begin position="58"/>
        <end position="189"/>
    </location>
</feature>
<keyword evidence="4 7" id="KW-0863">Zinc-finger</keyword>
<proteinExistence type="predicted"/>
<dbReference type="SMART" id="SM00355">
    <property type="entry name" value="ZnF_C2H2"/>
    <property type="match status" value="5"/>
</dbReference>
<dbReference type="InterPro" id="IPR001214">
    <property type="entry name" value="SET_dom"/>
</dbReference>
<dbReference type="EMBL" id="CVRI01000015">
    <property type="protein sequence ID" value="CRK90082.1"/>
    <property type="molecule type" value="Genomic_DNA"/>
</dbReference>
<evidence type="ECO:0000256" key="6">
    <source>
        <dbReference type="ARBA" id="ARBA00023242"/>
    </source>
</evidence>
<dbReference type="Gene3D" id="3.30.160.60">
    <property type="entry name" value="Classic Zinc Finger"/>
    <property type="match status" value="3"/>
</dbReference>
<sequence length="994" mass="113691">MSWEAVIPPFTNQSIRHVPNVCNICNGPHYTGLCSSLSEQHIQDKPHHDNLSRYSVPDGLLVIDCDELKSTIVITAQKFAKGTRFGPLLAPKSYVPPSRPNKFQLVIFNEVWNGDPFLDELSEDIKELFNVRNYYLDTSDENKCNWMIHVDIAKYSNEQNLMAYQENDQIYYTSTRDIELGDILKVWYSPSYATRMGVSLLESSNQPGICTNILRQVSFDYGIKLHDESDSDITNNNYLAMAPLTVSPSSEITLPPINSLMKTQSPNYNHHLDFENLILMAKNEQLANSSYQSDYIDNYPMNLHEQITSSDSEKTNQSPSSSVKNIKFTEMNETETQKFACELCARKYITKSNLEKHMRSHDLFMCVVCMKMFQNPDELKEHDCFKQKTSAKKSLFHCAICWKVLSNSWSLNRHMKIHRNVATPETVTHEKVDENLEEFLPPPVVAPMPQESEIFNVEQPSESQDEGEDKTSCLEPMIDGNFVSTSDPLDVQSWLEPSDYQQSLMMEENHPNPPNFDKCIVCARIFKNPNSLEKHLRNVHTAHVIRPELTTSIKKSSEYRRIVLNKKPIKENVAKALVSKLSKKNQQVTESTTELEPSKTINDGSWNGTNGIGDKADSNHTLDNGNTIIIISNVEINPANSPITSNGYTFTNYQPNTIMPKLVPIGQGLKMNQSQENVKEDGGEQIINSSPKVFIIDKVNGESSKVNHKIHKTQSPDDVLEHHQCPECDKVFQKKYQLKRHQEIHENLFYFCPFCKRAPVKARSSLHKHFVKDHPDQQETWQVSNFMSTLLRKYEKVKKSSQESHDSTKKMKKEPKVKKEPKKLSKKKEQLMMMMMESNDRCEIINDEPLPQGNHLDVDEENHQHQQIILSNLFLDPITLDEENNLIKYTLAGDDDFMNGTHNGTISGNMTNTGSIESYEMSEFSNFKSSFDEIQEKLDAELEFNNDQMIKWSDELNDDDSSVISSPSASNLSSPDNMSKNLVKQKKIDSFMLS</sequence>
<keyword evidence="6" id="KW-0539">Nucleus</keyword>
<name>A0A1J1HRB9_9DIPT</name>
<feature type="domain" description="C2H2-type" evidence="9">
    <location>
        <begin position="396"/>
        <end position="423"/>
    </location>
</feature>
<feature type="compositionally biased region" description="Basic and acidic residues" evidence="8">
    <location>
        <begin position="797"/>
        <end position="809"/>
    </location>
</feature>
<evidence type="ECO:0000256" key="7">
    <source>
        <dbReference type="PROSITE-ProRule" id="PRU00042"/>
    </source>
</evidence>
<reference evidence="11 12" key="1">
    <citation type="submission" date="2015-04" db="EMBL/GenBank/DDBJ databases">
        <authorList>
            <person name="Syromyatnikov M.Y."/>
            <person name="Popov V.N."/>
        </authorList>
    </citation>
    <scope>NUCLEOTIDE SEQUENCE [LARGE SCALE GENOMIC DNA]</scope>
</reference>
<dbReference type="SUPFAM" id="SSF57667">
    <property type="entry name" value="beta-beta-alpha zinc fingers"/>
    <property type="match status" value="3"/>
</dbReference>
<dbReference type="InterPro" id="IPR013087">
    <property type="entry name" value="Znf_C2H2_type"/>
</dbReference>
<feature type="domain" description="C2H2-type" evidence="9">
    <location>
        <begin position="517"/>
        <end position="545"/>
    </location>
</feature>
<evidence type="ECO:0000256" key="3">
    <source>
        <dbReference type="ARBA" id="ARBA00022737"/>
    </source>
</evidence>
<dbReference type="GO" id="GO:0005634">
    <property type="term" value="C:nucleus"/>
    <property type="evidence" value="ECO:0007669"/>
    <property type="project" value="UniProtKB-SubCell"/>
</dbReference>
<organism evidence="11 12">
    <name type="scientific">Clunio marinus</name>
    <dbReference type="NCBI Taxonomy" id="568069"/>
    <lineage>
        <taxon>Eukaryota</taxon>
        <taxon>Metazoa</taxon>
        <taxon>Ecdysozoa</taxon>
        <taxon>Arthropoda</taxon>
        <taxon>Hexapoda</taxon>
        <taxon>Insecta</taxon>
        <taxon>Pterygota</taxon>
        <taxon>Neoptera</taxon>
        <taxon>Endopterygota</taxon>
        <taxon>Diptera</taxon>
        <taxon>Nematocera</taxon>
        <taxon>Chironomoidea</taxon>
        <taxon>Chironomidae</taxon>
        <taxon>Clunio</taxon>
    </lineage>
</organism>
<evidence type="ECO:0000256" key="8">
    <source>
        <dbReference type="SAM" id="MobiDB-lite"/>
    </source>
</evidence>
<feature type="domain" description="C2H2-type" evidence="9">
    <location>
        <begin position="339"/>
        <end position="361"/>
    </location>
</feature>
<dbReference type="GO" id="GO:0008270">
    <property type="term" value="F:zinc ion binding"/>
    <property type="evidence" value="ECO:0007669"/>
    <property type="project" value="UniProtKB-KW"/>
</dbReference>
<dbReference type="PROSITE" id="PS50157">
    <property type="entry name" value="ZINC_FINGER_C2H2_2"/>
    <property type="match status" value="4"/>
</dbReference>
<gene>
    <name evidence="11" type="ORF">CLUMA_CG003800</name>
</gene>
<dbReference type="AlphaFoldDB" id="A0A1J1HRB9"/>
<dbReference type="InterPro" id="IPR036236">
    <property type="entry name" value="Znf_C2H2_sf"/>
</dbReference>
<feature type="region of interest" description="Disordered" evidence="8">
    <location>
        <begin position="797"/>
        <end position="827"/>
    </location>
</feature>
<dbReference type="OrthoDB" id="40579at2759"/>
<feature type="compositionally biased region" description="Basic residues" evidence="8">
    <location>
        <begin position="810"/>
        <end position="826"/>
    </location>
</feature>
<accession>A0A1J1HRB9</accession>
<keyword evidence="3" id="KW-0677">Repeat</keyword>
<evidence type="ECO:0000313" key="11">
    <source>
        <dbReference type="EMBL" id="CRK90082.1"/>
    </source>
</evidence>
<dbReference type="InterPro" id="IPR046341">
    <property type="entry name" value="SET_dom_sf"/>
</dbReference>
<evidence type="ECO:0000256" key="1">
    <source>
        <dbReference type="ARBA" id="ARBA00004123"/>
    </source>
</evidence>
<dbReference type="GO" id="GO:0008276">
    <property type="term" value="F:protein methyltransferase activity"/>
    <property type="evidence" value="ECO:0007669"/>
    <property type="project" value="UniProtKB-ARBA"/>
</dbReference>
<evidence type="ECO:0000259" key="9">
    <source>
        <dbReference type="PROSITE" id="PS50157"/>
    </source>
</evidence>
<dbReference type="PROSITE" id="PS50280">
    <property type="entry name" value="SET"/>
    <property type="match status" value="1"/>
</dbReference>
<dbReference type="GO" id="GO:0008757">
    <property type="term" value="F:S-adenosylmethionine-dependent methyltransferase activity"/>
    <property type="evidence" value="ECO:0007669"/>
    <property type="project" value="UniProtKB-ARBA"/>
</dbReference>
<protein>
    <submittedName>
        <fullName evidence="11">CLUMA_CG003800, isoform A</fullName>
    </submittedName>
</protein>
<dbReference type="STRING" id="568069.A0A1J1HRB9"/>
<evidence type="ECO:0000313" key="12">
    <source>
        <dbReference type="Proteomes" id="UP000183832"/>
    </source>
</evidence>
<feature type="region of interest" description="Disordered" evidence="8">
    <location>
        <begin position="588"/>
        <end position="609"/>
    </location>
</feature>
<dbReference type="Proteomes" id="UP000183832">
    <property type="component" value="Unassembled WGS sequence"/>
</dbReference>
<dbReference type="GO" id="GO:0008170">
    <property type="term" value="F:N-methyltransferase activity"/>
    <property type="evidence" value="ECO:0007669"/>
    <property type="project" value="UniProtKB-ARBA"/>
</dbReference>